<dbReference type="PROSITE" id="PS51257">
    <property type="entry name" value="PROKAR_LIPOPROTEIN"/>
    <property type="match status" value="1"/>
</dbReference>
<dbReference type="EMBL" id="CP015596">
    <property type="protein sequence ID" value="ANE82286.1"/>
    <property type="molecule type" value="Genomic_DNA"/>
</dbReference>
<keyword evidence="1" id="KW-1133">Transmembrane helix</keyword>
<feature type="transmembrane region" description="Helical" evidence="1">
    <location>
        <begin position="110"/>
        <end position="128"/>
    </location>
</feature>
<proteinExistence type="predicted"/>
<dbReference type="RefSeq" id="WP_068000914.1">
    <property type="nucleotide sequence ID" value="NZ_CP015596.1"/>
</dbReference>
<name>A0A172UTB8_9MYCO</name>
<dbReference type="STRING" id="1682113.A7U43_26245"/>
<evidence type="ECO:0000313" key="2">
    <source>
        <dbReference type="EMBL" id="ANE82286.1"/>
    </source>
</evidence>
<organism evidence="2 3">
    <name type="scientific">Mycobacterium adipatum</name>
    <dbReference type="NCBI Taxonomy" id="1682113"/>
    <lineage>
        <taxon>Bacteria</taxon>
        <taxon>Bacillati</taxon>
        <taxon>Actinomycetota</taxon>
        <taxon>Actinomycetes</taxon>
        <taxon>Mycobacteriales</taxon>
        <taxon>Mycobacteriaceae</taxon>
        <taxon>Mycobacterium</taxon>
    </lineage>
</organism>
<dbReference type="Proteomes" id="UP000077143">
    <property type="component" value="Chromosome"/>
</dbReference>
<sequence length="154" mass="16397">MTATRILLALAGIGVGCYGAVLLLELPTATVVRVLTWAVVAVVIHDLAFAPLCAAVGLAGGRLLPSRWRSPLAVAALCSVVLVLLAVPVYGKPGLRPDNPTVLDRDYPLGLLSALALVWLCVPVYLLLRRLPVRQNQVVDRQGAHDVEREPPTV</sequence>
<gene>
    <name evidence="2" type="ORF">A7U43_26245</name>
</gene>
<protein>
    <submittedName>
        <fullName evidence="2">Uncharacterized protein</fullName>
    </submittedName>
</protein>
<dbReference type="KEGG" id="madi:A7U43_26245"/>
<feature type="transmembrane region" description="Helical" evidence="1">
    <location>
        <begin position="35"/>
        <end position="60"/>
    </location>
</feature>
<dbReference type="AlphaFoldDB" id="A0A172UTB8"/>
<reference evidence="2 3" key="1">
    <citation type="submission" date="2016-05" db="EMBL/GenBank/DDBJ databases">
        <title>Complete genome sequence of a phthalic acid esters degrading Mycobacterium sp. YC-RL4.</title>
        <authorList>
            <person name="Ren L."/>
            <person name="Fan S."/>
            <person name="Ruth N."/>
            <person name="Jia Y."/>
            <person name="Wang J."/>
            <person name="Qiao C."/>
        </authorList>
    </citation>
    <scope>NUCLEOTIDE SEQUENCE [LARGE SCALE GENOMIC DNA]</scope>
    <source>
        <strain evidence="2 3">YC-RL4</strain>
    </source>
</reference>
<keyword evidence="1" id="KW-0472">Membrane</keyword>
<evidence type="ECO:0000313" key="3">
    <source>
        <dbReference type="Proteomes" id="UP000077143"/>
    </source>
</evidence>
<keyword evidence="1" id="KW-0812">Transmembrane</keyword>
<evidence type="ECO:0000256" key="1">
    <source>
        <dbReference type="SAM" id="Phobius"/>
    </source>
</evidence>
<keyword evidence="3" id="KW-1185">Reference proteome</keyword>
<accession>A0A172UTB8</accession>
<feature type="transmembrane region" description="Helical" evidence="1">
    <location>
        <begin position="72"/>
        <end position="90"/>
    </location>
</feature>